<evidence type="ECO:0000313" key="2">
    <source>
        <dbReference type="EMBL" id="MCI59541.1"/>
    </source>
</evidence>
<protein>
    <submittedName>
        <fullName evidence="2">Uncharacterized protein</fullName>
    </submittedName>
</protein>
<comment type="caution">
    <text evidence="2">The sequence shown here is derived from an EMBL/GenBank/DDBJ whole genome shotgun (WGS) entry which is preliminary data.</text>
</comment>
<evidence type="ECO:0000313" key="3">
    <source>
        <dbReference type="Proteomes" id="UP000265520"/>
    </source>
</evidence>
<dbReference type="Proteomes" id="UP000265520">
    <property type="component" value="Unassembled WGS sequence"/>
</dbReference>
<keyword evidence="1" id="KW-0175">Coiled coil</keyword>
<accession>A0A392TEI3</accession>
<organism evidence="2 3">
    <name type="scientific">Trifolium medium</name>
    <dbReference type="NCBI Taxonomy" id="97028"/>
    <lineage>
        <taxon>Eukaryota</taxon>
        <taxon>Viridiplantae</taxon>
        <taxon>Streptophyta</taxon>
        <taxon>Embryophyta</taxon>
        <taxon>Tracheophyta</taxon>
        <taxon>Spermatophyta</taxon>
        <taxon>Magnoliopsida</taxon>
        <taxon>eudicotyledons</taxon>
        <taxon>Gunneridae</taxon>
        <taxon>Pentapetalae</taxon>
        <taxon>rosids</taxon>
        <taxon>fabids</taxon>
        <taxon>Fabales</taxon>
        <taxon>Fabaceae</taxon>
        <taxon>Papilionoideae</taxon>
        <taxon>50 kb inversion clade</taxon>
        <taxon>NPAAA clade</taxon>
        <taxon>Hologalegina</taxon>
        <taxon>IRL clade</taxon>
        <taxon>Trifolieae</taxon>
        <taxon>Trifolium</taxon>
    </lineage>
</organism>
<dbReference type="AlphaFoldDB" id="A0A392TEI3"/>
<feature type="coiled-coil region" evidence="1">
    <location>
        <begin position="7"/>
        <end position="55"/>
    </location>
</feature>
<name>A0A392TEI3_9FABA</name>
<evidence type="ECO:0000256" key="1">
    <source>
        <dbReference type="SAM" id="Coils"/>
    </source>
</evidence>
<reference evidence="2 3" key="1">
    <citation type="journal article" date="2018" name="Front. Plant Sci.">
        <title>Red Clover (Trifolium pratense) and Zigzag Clover (T. medium) - A Picture of Genomic Similarities and Differences.</title>
        <authorList>
            <person name="Dluhosova J."/>
            <person name="Istvanek J."/>
            <person name="Nedelnik J."/>
            <person name="Repkova J."/>
        </authorList>
    </citation>
    <scope>NUCLEOTIDE SEQUENCE [LARGE SCALE GENOMIC DNA]</scope>
    <source>
        <strain evidence="3">cv. 10/8</strain>
        <tissue evidence="2">Leaf</tissue>
    </source>
</reference>
<proteinExistence type="predicted"/>
<keyword evidence="3" id="KW-1185">Reference proteome</keyword>
<dbReference type="EMBL" id="LXQA010565371">
    <property type="protein sequence ID" value="MCI59541.1"/>
    <property type="molecule type" value="Genomic_DNA"/>
</dbReference>
<feature type="non-terminal residue" evidence="2">
    <location>
        <position position="89"/>
    </location>
</feature>
<sequence length="89" mass="9851">MDLVKDLEEAEAKLAEVVRERDALIEQVKGLKEKIVVLEEKMKSAEVTLISQEERKLDPVGAYVEASRADLIKKILAVEESMIAAASAQ</sequence>